<evidence type="ECO:0000313" key="1">
    <source>
        <dbReference type="EMBL" id="GAA3063565.1"/>
    </source>
</evidence>
<proteinExistence type="predicted"/>
<reference evidence="2" key="1">
    <citation type="journal article" date="2019" name="Int. J. Syst. Evol. Microbiol.">
        <title>The Global Catalogue of Microorganisms (GCM) 10K type strain sequencing project: providing services to taxonomists for standard genome sequencing and annotation.</title>
        <authorList>
            <consortium name="The Broad Institute Genomics Platform"/>
            <consortium name="The Broad Institute Genome Sequencing Center for Infectious Disease"/>
            <person name="Wu L."/>
            <person name="Ma J."/>
        </authorList>
    </citation>
    <scope>NUCLEOTIDE SEQUENCE [LARGE SCALE GENOMIC DNA]</scope>
    <source>
        <strain evidence="2">JCM 9091</strain>
    </source>
</reference>
<organism evidence="1 2">
    <name type="scientific">Streptomyces glomeratus</name>
    <dbReference type="NCBI Taxonomy" id="284452"/>
    <lineage>
        <taxon>Bacteria</taxon>
        <taxon>Bacillati</taxon>
        <taxon>Actinomycetota</taxon>
        <taxon>Actinomycetes</taxon>
        <taxon>Kitasatosporales</taxon>
        <taxon>Streptomycetaceae</taxon>
        <taxon>Streptomyces</taxon>
    </lineage>
</organism>
<name>A0ABP6M0E4_9ACTN</name>
<evidence type="ECO:0000313" key="2">
    <source>
        <dbReference type="Proteomes" id="UP001501532"/>
    </source>
</evidence>
<protein>
    <submittedName>
        <fullName evidence="1">Uncharacterized protein</fullName>
    </submittedName>
</protein>
<keyword evidence="2" id="KW-1185">Reference proteome</keyword>
<accession>A0ABP6M0E4</accession>
<sequence length="71" mass="7338">MVGRLGSFLWPDGAPGEDFEHVVGDLRVVGAGATLGMPTIPWSVALMSHDVHARRLGDRLGPTAGLTGDGS</sequence>
<dbReference type="EMBL" id="BAAAUF010000052">
    <property type="protein sequence ID" value="GAA3063565.1"/>
    <property type="molecule type" value="Genomic_DNA"/>
</dbReference>
<comment type="caution">
    <text evidence="1">The sequence shown here is derived from an EMBL/GenBank/DDBJ whole genome shotgun (WGS) entry which is preliminary data.</text>
</comment>
<gene>
    <name evidence="1" type="ORF">GCM10010448_53570</name>
</gene>
<dbReference type="Proteomes" id="UP001501532">
    <property type="component" value="Unassembled WGS sequence"/>
</dbReference>